<dbReference type="AlphaFoldDB" id="A0A4V6A6X2"/>
<comment type="caution">
    <text evidence="1">The sequence shown here is derived from an EMBL/GenBank/DDBJ whole genome shotgun (WGS) entry which is preliminary data.</text>
</comment>
<gene>
    <name evidence="1" type="ORF">L596_010528</name>
</gene>
<reference evidence="1 2" key="2">
    <citation type="journal article" date="2019" name="G3 (Bethesda)">
        <title>Hybrid Assembly of the Genome of the Entomopathogenic Nematode Steinernema carpocapsae Identifies the X-Chromosome.</title>
        <authorList>
            <person name="Serra L."/>
            <person name="Macchietto M."/>
            <person name="Macias-Munoz A."/>
            <person name="McGill C.J."/>
            <person name="Rodriguez I.M."/>
            <person name="Rodriguez B."/>
            <person name="Murad R."/>
            <person name="Mortazavi A."/>
        </authorList>
    </citation>
    <scope>NUCLEOTIDE SEQUENCE [LARGE SCALE GENOMIC DNA]</scope>
    <source>
        <strain evidence="1 2">ALL</strain>
    </source>
</reference>
<protein>
    <submittedName>
        <fullName evidence="1">Uncharacterized protein</fullName>
    </submittedName>
</protein>
<evidence type="ECO:0000313" key="2">
    <source>
        <dbReference type="Proteomes" id="UP000298663"/>
    </source>
</evidence>
<accession>A0A4V6A6X2</accession>
<dbReference type="EMBL" id="AZBU02000002">
    <property type="protein sequence ID" value="TKR96525.1"/>
    <property type="molecule type" value="Genomic_DNA"/>
</dbReference>
<dbReference type="Proteomes" id="UP000298663">
    <property type="component" value="Unassembled WGS sequence"/>
</dbReference>
<evidence type="ECO:0000313" key="1">
    <source>
        <dbReference type="EMBL" id="TKR96525.1"/>
    </source>
</evidence>
<proteinExistence type="predicted"/>
<sequence>MKTKKVVPAVLATEVRGQLVESAEVHDKKTAEKRRKNSFMMGANTWNLDRRASLERSSLRGQMVLPSTLAKISQSSFPMGFVLCFYSVAVTKKYFWSASGCEENESGYVCTINLTK</sequence>
<organism evidence="1 2">
    <name type="scientific">Steinernema carpocapsae</name>
    <name type="common">Entomopathogenic nematode</name>
    <dbReference type="NCBI Taxonomy" id="34508"/>
    <lineage>
        <taxon>Eukaryota</taxon>
        <taxon>Metazoa</taxon>
        <taxon>Ecdysozoa</taxon>
        <taxon>Nematoda</taxon>
        <taxon>Chromadorea</taxon>
        <taxon>Rhabditida</taxon>
        <taxon>Tylenchina</taxon>
        <taxon>Panagrolaimomorpha</taxon>
        <taxon>Strongyloidoidea</taxon>
        <taxon>Steinernematidae</taxon>
        <taxon>Steinernema</taxon>
    </lineage>
</organism>
<reference evidence="1 2" key="1">
    <citation type="journal article" date="2015" name="Genome Biol.">
        <title>Comparative genomics of Steinernema reveals deeply conserved gene regulatory networks.</title>
        <authorList>
            <person name="Dillman A.R."/>
            <person name="Macchietto M."/>
            <person name="Porter C.F."/>
            <person name="Rogers A."/>
            <person name="Williams B."/>
            <person name="Antoshechkin I."/>
            <person name="Lee M.M."/>
            <person name="Goodwin Z."/>
            <person name="Lu X."/>
            <person name="Lewis E.E."/>
            <person name="Goodrich-Blair H."/>
            <person name="Stock S.P."/>
            <person name="Adams B.J."/>
            <person name="Sternberg P.W."/>
            <person name="Mortazavi A."/>
        </authorList>
    </citation>
    <scope>NUCLEOTIDE SEQUENCE [LARGE SCALE GENOMIC DNA]</scope>
    <source>
        <strain evidence="1 2">ALL</strain>
    </source>
</reference>
<keyword evidence="2" id="KW-1185">Reference proteome</keyword>
<name>A0A4V6A6X2_STECR</name>